<feature type="domain" description="ENPP1-3/EXOG-like endonuclease/phosphodiesterase" evidence="3">
    <location>
        <begin position="61"/>
        <end position="263"/>
    </location>
</feature>
<dbReference type="InterPro" id="IPR039015">
    <property type="entry name" value="ENDOD1"/>
</dbReference>
<dbReference type="InterPro" id="IPR044929">
    <property type="entry name" value="DNA/RNA_non-sp_Endonuclease_sf"/>
</dbReference>
<accession>A0A401QBE5</accession>
<evidence type="ECO:0000259" key="4">
    <source>
        <dbReference type="SMART" id="SM00892"/>
    </source>
</evidence>
<dbReference type="OMA" id="HGANVRW"/>
<keyword evidence="6" id="KW-1185">Reference proteome</keyword>
<dbReference type="Proteomes" id="UP000288216">
    <property type="component" value="Unassembled WGS sequence"/>
</dbReference>
<dbReference type="STRING" id="75743.A0A401QBE5"/>
<dbReference type="InterPro" id="IPR001604">
    <property type="entry name" value="Endo_G_ENPP1-like_dom"/>
</dbReference>
<evidence type="ECO:0000256" key="1">
    <source>
        <dbReference type="SAM" id="MobiDB-lite"/>
    </source>
</evidence>
<dbReference type="PANTHER" id="PTHR21472:SF30">
    <property type="entry name" value="ENDONUCLEASE DOMAIN-CONTAINING 1 PROTEIN-RELATED"/>
    <property type="match status" value="1"/>
</dbReference>
<dbReference type="GO" id="GO:0016787">
    <property type="term" value="F:hydrolase activity"/>
    <property type="evidence" value="ECO:0007669"/>
    <property type="project" value="InterPro"/>
</dbReference>
<feature type="signal peptide" evidence="2">
    <location>
        <begin position="1"/>
        <end position="24"/>
    </location>
</feature>
<evidence type="ECO:0008006" key="7">
    <source>
        <dbReference type="Google" id="ProtNLM"/>
    </source>
</evidence>
<dbReference type="AlphaFoldDB" id="A0A401QBE5"/>
<protein>
    <recommendedName>
        <fullName evidence="7">DNA/RNA non-specific endonuclease domain-containing protein</fullName>
    </recommendedName>
</protein>
<dbReference type="SUPFAM" id="SSF54060">
    <property type="entry name" value="His-Me finger endonucleases"/>
    <property type="match status" value="1"/>
</dbReference>
<dbReference type="GO" id="GO:0003676">
    <property type="term" value="F:nucleic acid binding"/>
    <property type="evidence" value="ECO:0007669"/>
    <property type="project" value="InterPro"/>
</dbReference>
<dbReference type="InterPro" id="IPR044925">
    <property type="entry name" value="His-Me_finger_sf"/>
</dbReference>
<dbReference type="GO" id="GO:0046872">
    <property type="term" value="F:metal ion binding"/>
    <property type="evidence" value="ECO:0007669"/>
    <property type="project" value="InterPro"/>
</dbReference>
<reference evidence="5 6" key="1">
    <citation type="journal article" date="2018" name="Nat. Ecol. Evol.">
        <title>Shark genomes provide insights into elasmobranch evolution and the origin of vertebrates.</title>
        <authorList>
            <person name="Hara Y"/>
            <person name="Yamaguchi K"/>
            <person name="Onimaru K"/>
            <person name="Kadota M"/>
            <person name="Koyanagi M"/>
            <person name="Keeley SD"/>
            <person name="Tatsumi K"/>
            <person name="Tanaka K"/>
            <person name="Motone F"/>
            <person name="Kageyama Y"/>
            <person name="Nozu R"/>
            <person name="Adachi N"/>
            <person name="Nishimura O"/>
            <person name="Nakagawa R"/>
            <person name="Tanegashima C"/>
            <person name="Kiyatake I"/>
            <person name="Matsumoto R"/>
            <person name="Murakumo K"/>
            <person name="Nishida K"/>
            <person name="Terakita A"/>
            <person name="Kuratani S"/>
            <person name="Sato K"/>
            <person name="Hyodo S Kuraku.S."/>
        </authorList>
    </citation>
    <scope>NUCLEOTIDE SEQUENCE [LARGE SCALE GENOMIC DNA]</scope>
</reference>
<dbReference type="SMART" id="SM00477">
    <property type="entry name" value="NUC"/>
    <property type="match status" value="1"/>
</dbReference>
<dbReference type="InterPro" id="IPR020821">
    <property type="entry name" value="ENPP1-3/EXOG-like_nuc-like"/>
</dbReference>
<dbReference type="EMBL" id="BFAA01019776">
    <property type="protein sequence ID" value="GCB82718.1"/>
    <property type="molecule type" value="Genomic_DNA"/>
</dbReference>
<dbReference type="Pfam" id="PF01223">
    <property type="entry name" value="Endonuclease_NS"/>
    <property type="match status" value="1"/>
</dbReference>
<evidence type="ECO:0000313" key="5">
    <source>
        <dbReference type="EMBL" id="GCB82718.1"/>
    </source>
</evidence>
<feature type="chain" id="PRO_5018991016" description="DNA/RNA non-specific endonuclease domain-containing protein" evidence="2">
    <location>
        <begin position="25"/>
        <end position="465"/>
    </location>
</feature>
<proteinExistence type="predicted"/>
<evidence type="ECO:0000313" key="6">
    <source>
        <dbReference type="Proteomes" id="UP000288216"/>
    </source>
</evidence>
<feature type="domain" description="DNA/RNA non-specific endonuclease/pyrophosphatase/phosphodiesterase" evidence="4">
    <location>
        <begin position="60"/>
        <end position="278"/>
    </location>
</feature>
<dbReference type="SMART" id="SM00892">
    <property type="entry name" value="Endonuclease_NS"/>
    <property type="match status" value="1"/>
</dbReference>
<sequence length="465" mass="51077">MEAAGDGRALLLLLLLLQAGTLKTEVLRDFEQCSWFFQGNTPPRGFQAPDQVHICQRFENRHHFATLYSIELRSPVYSAYRYPCTRGQQQGRRSTPWFYEPQIEDSANSKEMTSCKLDFSELQAVDVDYQGTGYERGHLYPFALNRMESATSTCTLTNAVPEKHGANVRWFKEAEALAQKLAQTCHKSGRSMYFVTGANHPLAEKMKNRVSVPGTVWTALCCTFPQDKNNDPCLNDDVESEGEDIATYDKDFSTAFLKQMVPETKAEHLTVSELEDRLGGVRIFASCGGTSQDDEAETFKEVDELVQKLAISVDEQDMVEENSPPTPAEQSPAVDGEDLATEQADTPLAPASEEVDEGVCQSTITSALAPLGRMIALVTNGVSALGRLIGTVVNLVRILAVTILRVPTGIIHDCAMCLAIMVKYLIVTVVTVPQDLLGIVGSIISDTAGAISWSARLIQSLVRIL</sequence>
<organism evidence="5 6">
    <name type="scientific">Scyliorhinus torazame</name>
    <name type="common">Cloudy catshark</name>
    <name type="synonym">Catulus torazame</name>
    <dbReference type="NCBI Taxonomy" id="75743"/>
    <lineage>
        <taxon>Eukaryota</taxon>
        <taxon>Metazoa</taxon>
        <taxon>Chordata</taxon>
        <taxon>Craniata</taxon>
        <taxon>Vertebrata</taxon>
        <taxon>Chondrichthyes</taxon>
        <taxon>Elasmobranchii</taxon>
        <taxon>Galeomorphii</taxon>
        <taxon>Galeoidea</taxon>
        <taxon>Carcharhiniformes</taxon>
        <taxon>Scyliorhinidae</taxon>
        <taxon>Scyliorhinus</taxon>
    </lineage>
</organism>
<dbReference type="PANTHER" id="PTHR21472">
    <property type="entry name" value="ENDONUCLEASE DOMAIN-CONTAINING 1 PROTEIN ENDOD1"/>
    <property type="match status" value="1"/>
</dbReference>
<gene>
    <name evidence="5" type="ORF">scyTo_0021701</name>
</gene>
<feature type="region of interest" description="Disordered" evidence="1">
    <location>
        <begin position="315"/>
        <end position="339"/>
    </location>
</feature>
<name>A0A401QBE5_SCYTO</name>
<keyword evidence="2" id="KW-0732">Signal</keyword>
<evidence type="ECO:0000259" key="3">
    <source>
        <dbReference type="SMART" id="SM00477"/>
    </source>
</evidence>
<evidence type="ECO:0000256" key="2">
    <source>
        <dbReference type="SAM" id="SignalP"/>
    </source>
</evidence>
<dbReference type="Gene3D" id="3.40.570.10">
    <property type="entry name" value="Extracellular Endonuclease, subunit A"/>
    <property type="match status" value="1"/>
</dbReference>
<comment type="caution">
    <text evidence="5">The sequence shown here is derived from an EMBL/GenBank/DDBJ whole genome shotgun (WGS) entry which is preliminary data.</text>
</comment>
<dbReference type="OrthoDB" id="69221at2759"/>